<evidence type="ECO:0000313" key="4">
    <source>
        <dbReference type="Proteomes" id="UP001442841"/>
    </source>
</evidence>
<name>A0ABZ3FTE4_9ACTN</name>
<gene>
    <name evidence="3" type="ORF">AADG42_19130</name>
</gene>
<proteinExistence type="inferred from homology"/>
<dbReference type="EMBL" id="CP154795">
    <property type="protein sequence ID" value="XAN09343.1"/>
    <property type="molecule type" value="Genomic_DNA"/>
</dbReference>
<organism evidence="3 4">
    <name type="scientific">Ammonicoccus fulvus</name>
    <dbReference type="NCBI Taxonomy" id="3138240"/>
    <lineage>
        <taxon>Bacteria</taxon>
        <taxon>Bacillati</taxon>
        <taxon>Actinomycetota</taxon>
        <taxon>Actinomycetes</taxon>
        <taxon>Propionibacteriales</taxon>
        <taxon>Propionibacteriaceae</taxon>
        <taxon>Ammonicoccus</taxon>
    </lineage>
</organism>
<feature type="region of interest" description="Disordered" evidence="2">
    <location>
        <begin position="225"/>
        <end position="281"/>
    </location>
</feature>
<evidence type="ECO:0000256" key="1">
    <source>
        <dbReference type="RuleBase" id="RU363076"/>
    </source>
</evidence>
<keyword evidence="1" id="KW-1133">Transmembrane helix</keyword>
<comment type="similarity">
    <text evidence="1">Belongs to the SURF1 family.</text>
</comment>
<comment type="caution">
    <text evidence="1">Lacks conserved residue(s) required for the propagation of feature annotation.</text>
</comment>
<reference evidence="3 4" key="1">
    <citation type="submission" date="2024-04" db="EMBL/GenBank/DDBJ databases">
        <title>Isolation of an actinomycete strain from pig manure.</title>
        <authorList>
            <person name="Gong T."/>
            <person name="Yu Z."/>
            <person name="An M."/>
            <person name="Wei C."/>
            <person name="Yang W."/>
            <person name="Liu L."/>
        </authorList>
    </citation>
    <scope>NUCLEOTIDE SEQUENCE [LARGE SCALE GENOMIC DNA]</scope>
    <source>
        <strain evidence="3 4">ZF39</strain>
    </source>
</reference>
<dbReference type="Pfam" id="PF02104">
    <property type="entry name" value="SURF1"/>
    <property type="match status" value="1"/>
</dbReference>
<dbReference type="RefSeq" id="WP_425310796.1">
    <property type="nucleotide sequence ID" value="NZ_CP154795.1"/>
</dbReference>
<keyword evidence="1" id="KW-0472">Membrane</keyword>
<dbReference type="Proteomes" id="UP001442841">
    <property type="component" value="Chromosome"/>
</dbReference>
<keyword evidence="4" id="KW-1185">Reference proteome</keyword>
<feature type="transmembrane region" description="Helical" evidence="1">
    <location>
        <begin position="9"/>
        <end position="27"/>
    </location>
</feature>
<evidence type="ECO:0000256" key="2">
    <source>
        <dbReference type="SAM" id="MobiDB-lite"/>
    </source>
</evidence>
<comment type="subcellular location">
    <subcellularLocation>
        <location evidence="1">Cell membrane</location>
        <topology evidence="1">Multi-pass membrane protein</topology>
    </subcellularLocation>
</comment>
<dbReference type="InterPro" id="IPR002994">
    <property type="entry name" value="Surf1/Shy1"/>
</dbReference>
<keyword evidence="1" id="KW-0812">Transmembrane</keyword>
<dbReference type="CDD" id="cd06662">
    <property type="entry name" value="SURF1"/>
    <property type="match status" value="1"/>
</dbReference>
<keyword evidence="1" id="KW-1003">Cell membrane</keyword>
<sequence>MNKRKQQAIIWSIGMFVTAVMLGLGIWQAEAFSNSGRDALVARMQEPPVNLLDVAPAGREPGDSYGRAVTATGTYLAEQQLLIPVPGDESRARVLTALELPDGSVVPVVRGVASGTPNPPPPGQVTVTGIFLPSEGEPERELPEGQLGTIRMPRIAQMWDQALVPGFIVQDEAGAQAQDMPAAHVQLPSNAGHARNQGYALQWWIFAFAAVAATVKLSRDAATGTGFMRSSVDDSGDTVDKSGLLSTADGSETENWPVTPATTVEKSSGTAEGPARTAGTD</sequence>
<accession>A0ABZ3FTE4</accession>
<feature type="compositionally biased region" description="Polar residues" evidence="2">
    <location>
        <begin position="244"/>
        <end position="270"/>
    </location>
</feature>
<protein>
    <recommendedName>
        <fullName evidence="1">SURF1-like protein</fullName>
    </recommendedName>
</protein>
<evidence type="ECO:0000313" key="3">
    <source>
        <dbReference type="EMBL" id="XAN09343.1"/>
    </source>
</evidence>